<comment type="caution">
    <text evidence="3">The sequence shown here is derived from an EMBL/GenBank/DDBJ whole genome shotgun (WGS) entry which is preliminary data.</text>
</comment>
<dbReference type="GO" id="GO:0016020">
    <property type="term" value="C:membrane"/>
    <property type="evidence" value="ECO:0007669"/>
    <property type="project" value="GOC"/>
</dbReference>
<organism evidence="3 4">
    <name type="scientific">Lentilactobacillus parabuchneri DSM 5707 = NBRC 107865</name>
    <dbReference type="NCBI Taxonomy" id="1423784"/>
    <lineage>
        <taxon>Bacteria</taxon>
        <taxon>Bacillati</taxon>
        <taxon>Bacillota</taxon>
        <taxon>Bacilli</taxon>
        <taxon>Lactobacillales</taxon>
        <taxon>Lactobacillaceae</taxon>
        <taxon>Lentilactobacillus</taxon>
    </lineage>
</organism>
<keyword evidence="1" id="KW-0472">Membrane</keyword>
<dbReference type="GO" id="GO:0004527">
    <property type="term" value="F:exonuclease activity"/>
    <property type="evidence" value="ECO:0007669"/>
    <property type="project" value="UniProtKB-KW"/>
</dbReference>
<dbReference type="SUPFAM" id="SSF56219">
    <property type="entry name" value="DNase I-like"/>
    <property type="match status" value="1"/>
</dbReference>
<dbReference type="PATRIC" id="fig|1423784.4.peg.1081"/>
<keyword evidence="1" id="KW-0812">Transmembrane</keyword>
<keyword evidence="3" id="KW-0269">Exonuclease</keyword>
<protein>
    <submittedName>
        <fullName evidence="3">Endonuclease exonuclease phosphatase</fullName>
    </submittedName>
</protein>
<dbReference type="Proteomes" id="UP000051957">
    <property type="component" value="Unassembled WGS sequence"/>
</dbReference>
<dbReference type="Gene3D" id="3.60.10.10">
    <property type="entry name" value="Endonuclease/exonuclease/phosphatase"/>
    <property type="match status" value="1"/>
</dbReference>
<evidence type="ECO:0000313" key="3">
    <source>
        <dbReference type="EMBL" id="KRM47370.1"/>
    </source>
</evidence>
<dbReference type="PANTHER" id="PTHR14859">
    <property type="entry name" value="CALCOFLUOR WHITE HYPERSENSITIVE PROTEIN PRECURSOR"/>
    <property type="match status" value="1"/>
</dbReference>
<evidence type="ECO:0000313" key="4">
    <source>
        <dbReference type="Proteomes" id="UP000051957"/>
    </source>
</evidence>
<reference evidence="3 4" key="1">
    <citation type="journal article" date="2015" name="Genome Announc.">
        <title>Expanding the biotechnology potential of lactobacilli through comparative genomics of 213 strains and associated genera.</title>
        <authorList>
            <person name="Sun Z."/>
            <person name="Harris H.M."/>
            <person name="McCann A."/>
            <person name="Guo C."/>
            <person name="Argimon S."/>
            <person name="Zhang W."/>
            <person name="Yang X."/>
            <person name="Jeffery I.B."/>
            <person name="Cooney J.C."/>
            <person name="Kagawa T.F."/>
            <person name="Liu W."/>
            <person name="Song Y."/>
            <person name="Salvetti E."/>
            <person name="Wrobel A."/>
            <person name="Rasinkangas P."/>
            <person name="Parkhill J."/>
            <person name="Rea M.C."/>
            <person name="O'Sullivan O."/>
            <person name="Ritari J."/>
            <person name="Douillard F.P."/>
            <person name="Paul Ross R."/>
            <person name="Yang R."/>
            <person name="Briner A.E."/>
            <person name="Felis G.E."/>
            <person name="de Vos W.M."/>
            <person name="Barrangou R."/>
            <person name="Klaenhammer T.R."/>
            <person name="Caufield P.W."/>
            <person name="Cui Y."/>
            <person name="Zhang H."/>
            <person name="O'Toole P.W."/>
        </authorList>
    </citation>
    <scope>NUCLEOTIDE SEQUENCE [LARGE SCALE GENOMIC DNA]</scope>
    <source>
        <strain evidence="3 4">DSM 5707</strain>
    </source>
</reference>
<keyword evidence="3" id="KW-0378">Hydrolase</keyword>
<dbReference type="PANTHER" id="PTHR14859:SF1">
    <property type="entry name" value="PGAP2-INTERACTING PROTEIN"/>
    <property type="match status" value="1"/>
</dbReference>
<evidence type="ECO:0000259" key="2">
    <source>
        <dbReference type="Pfam" id="PF03372"/>
    </source>
</evidence>
<dbReference type="AlphaFoldDB" id="A0A0R1YYI3"/>
<dbReference type="InterPro" id="IPR036691">
    <property type="entry name" value="Endo/exonu/phosph_ase_sf"/>
</dbReference>
<name>A0A0R1YYI3_9LACO</name>
<dbReference type="RefSeq" id="WP_057910827.1">
    <property type="nucleotide sequence ID" value="NZ_AZGK01000002.1"/>
</dbReference>
<keyword evidence="1" id="KW-1133">Transmembrane helix</keyword>
<proteinExistence type="predicted"/>
<feature type="transmembrane region" description="Helical" evidence="1">
    <location>
        <begin position="7"/>
        <end position="28"/>
    </location>
</feature>
<accession>A0A0R1YYI3</accession>
<keyword evidence="3" id="KW-0255">Endonuclease</keyword>
<dbReference type="EMBL" id="AZGK01000002">
    <property type="protein sequence ID" value="KRM47370.1"/>
    <property type="molecule type" value="Genomic_DNA"/>
</dbReference>
<dbReference type="Pfam" id="PF03372">
    <property type="entry name" value="Exo_endo_phos"/>
    <property type="match status" value="1"/>
</dbReference>
<keyword evidence="3" id="KW-0540">Nuclease</keyword>
<dbReference type="GO" id="GO:0004519">
    <property type="term" value="F:endonuclease activity"/>
    <property type="evidence" value="ECO:0007669"/>
    <property type="project" value="UniProtKB-KW"/>
</dbReference>
<dbReference type="InterPro" id="IPR005135">
    <property type="entry name" value="Endo/exonuclease/phosphatase"/>
</dbReference>
<feature type="domain" description="Endonuclease/exonuclease/phosphatase" evidence="2">
    <location>
        <begin position="58"/>
        <end position="335"/>
    </location>
</feature>
<dbReference type="InterPro" id="IPR051916">
    <property type="entry name" value="GPI-anchor_lipid_remodeler"/>
</dbReference>
<sequence length="355" mass="40398">MKQLIKVVLWVISGLIVMVGGYAAYVFLTYHRIPDNVKLKPHNQNQQVLKANHLYKAMTFNIGYAAYPDNYSFFMDGGKYSRAFSRQSVMADLAGIHRAVKQEDPTLMFFQEVDTNGDRSYHVNEVSWLENRMANYSSVYAQNYDSAYLFYPLNRPIGRAKSGLLTLAKAKITDSTRYQLPIDTDFNKFMDLDRAISVSHIPVSNGKRLAVINLHLSAFTKNAKVRKAQINKLFAKMTSERQAGNYVMVAGDYNHDMLGNSPEVFKTTRKRMNWTHPFPANQLPTGFRIAKQGLAEKKIPSVRANGTPYYPGKTYTSLIDGFLLSDNIQVKRVHVKSLGFKNSDHNPEVLEFELK</sequence>
<evidence type="ECO:0000256" key="1">
    <source>
        <dbReference type="SAM" id="Phobius"/>
    </source>
</evidence>
<gene>
    <name evidence="3" type="ORF">FC51_GL001072</name>
</gene>
<dbReference type="GeneID" id="69802852"/>
<dbReference type="GO" id="GO:0006506">
    <property type="term" value="P:GPI anchor biosynthetic process"/>
    <property type="evidence" value="ECO:0007669"/>
    <property type="project" value="TreeGrafter"/>
</dbReference>